<feature type="region of interest" description="Disordered" evidence="5">
    <location>
        <begin position="63"/>
        <end position="98"/>
    </location>
</feature>
<gene>
    <name evidence="7" type="ORF">B1806_09530</name>
</gene>
<feature type="domain" description="DNA-binding protein H-NS-like C-terminal" evidence="6">
    <location>
        <begin position="65"/>
        <end position="110"/>
    </location>
</feature>
<dbReference type="Proteomes" id="UP000307749">
    <property type="component" value="Unassembled WGS sequence"/>
</dbReference>
<dbReference type="GO" id="GO:0009295">
    <property type="term" value="C:nucleoid"/>
    <property type="evidence" value="ECO:0007669"/>
    <property type="project" value="UniProtKB-SubCell"/>
</dbReference>
<keyword evidence="8" id="KW-1185">Reference proteome</keyword>
<dbReference type="InterPro" id="IPR037150">
    <property type="entry name" value="H-NS_C_dom_sf"/>
</dbReference>
<dbReference type="RefSeq" id="WP_081130141.1">
    <property type="nucleotide sequence ID" value="NZ_LDOS01000005.1"/>
</dbReference>
<sequence length="111" mass="12365">MALPNLKGMTKAQLDAAMKEISERRAEIEKETLSKVREQIDGVLKKNGLKLEDVFPRLARQRKGAGSSAAAKFKYRDPKDPSKVWSGRGKRPQWFKDALGSGVKPESLLAK</sequence>
<dbReference type="GO" id="GO:0003677">
    <property type="term" value="F:DNA binding"/>
    <property type="evidence" value="ECO:0007669"/>
    <property type="project" value="UniProtKB-KW"/>
</dbReference>
<dbReference type="OrthoDB" id="5297879at2"/>
<dbReference type="InterPro" id="IPR027444">
    <property type="entry name" value="H-NS_C_dom"/>
</dbReference>
<keyword evidence="3" id="KW-0963">Cytoplasm</keyword>
<dbReference type="EMBL" id="MWQO01000033">
    <property type="protein sequence ID" value="THD10101.1"/>
    <property type="molecule type" value="Genomic_DNA"/>
</dbReference>
<comment type="caution">
    <text evidence="7">The sequence shown here is derived from an EMBL/GenBank/DDBJ whole genome shotgun (WGS) entry which is preliminary data.</text>
</comment>
<evidence type="ECO:0000256" key="3">
    <source>
        <dbReference type="ARBA" id="ARBA00022490"/>
    </source>
</evidence>
<dbReference type="PANTHER" id="PTHR38097:SF2">
    <property type="entry name" value="DNA-BINDING PROTEIN STPA"/>
    <property type="match status" value="1"/>
</dbReference>
<evidence type="ECO:0000256" key="4">
    <source>
        <dbReference type="ARBA" id="ARBA00023125"/>
    </source>
</evidence>
<evidence type="ECO:0000256" key="5">
    <source>
        <dbReference type="SAM" id="MobiDB-lite"/>
    </source>
</evidence>
<dbReference type="STRING" id="993689.GCA_002077135_00074"/>
<dbReference type="SMART" id="SM00528">
    <property type="entry name" value="HNS"/>
    <property type="match status" value="1"/>
</dbReference>
<dbReference type="SUPFAM" id="SSF81273">
    <property type="entry name" value="H-NS histone-like proteins"/>
    <property type="match status" value="1"/>
</dbReference>
<comment type="similarity">
    <text evidence="2">Belongs to the histone-like protein H-NS family.</text>
</comment>
<evidence type="ECO:0000256" key="2">
    <source>
        <dbReference type="ARBA" id="ARBA00010610"/>
    </source>
</evidence>
<evidence type="ECO:0000313" key="7">
    <source>
        <dbReference type="EMBL" id="THD10101.1"/>
    </source>
</evidence>
<accession>A0A4V3UTD0</accession>
<evidence type="ECO:0000313" key="8">
    <source>
        <dbReference type="Proteomes" id="UP000307749"/>
    </source>
</evidence>
<evidence type="ECO:0000256" key="1">
    <source>
        <dbReference type="ARBA" id="ARBA00004453"/>
    </source>
</evidence>
<dbReference type="AlphaFoldDB" id="A0A4V3UTD0"/>
<dbReference type="Gene3D" id="4.10.430.10">
    <property type="entry name" value="Histone-like protein H-NS, C-terminal domain"/>
    <property type="match status" value="1"/>
</dbReference>
<reference evidence="7 8" key="1">
    <citation type="submission" date="2017-02" db="EMBL/GenBank/DDBJ databases">
        <title>Whole genome sequencing of Metallibacterium scheffleri DSM 24874 (T).</title>
        <authorList>
            <person name="Kumar S."/>
            <person name="Patil P."/>
            <person name="Patil P.B."/>
        </authorList>
    </citation>
    <scope>NUCLEOTIDE SEQUENCE [LARGE SCALE GENOMIC DNA]</scope>
    <source>
        <strain evidence="7 8">DSM 24874</strain>
    </source>
</reference>
<keyword evidence="4" id="KW-0238">DNA-binding</keyword>
<name>A0A4V3UTD0_9GAMM</name>
<proteinExistence type="inferred from homology"/>
<comment type="subcellular location">
    <subcellularLocation>
        <location evidence="1">Cytoplasm</location>
        <location evidence="1">Nucleoid</location>
    </subcellularLocation>
</comment>
<dbReference type="PANTHER" id="PTHR38097">
    <property type="match status" value="1"/>
</dbReference>
<protein>
    <recommendedName>
        <fullName evidence="6">DNA-binding protein H-NS-like C-terminal domain-containing protein</fullName>
    </recommendedName>
</protein>
<evidence type="ECO:0000259" key="6">
    <source>
        <dbReference type="SMART" id="SM00528"/>
    </source>
</evidence>
<organism evidence="7 8">
    <name type="scientific">Metallibacterium scheffleri</name>
    <dbReference type="NCBI Taxonomy" id="993689"/>
    <lineage>
        <taxon>Bacteria</taxon>
        <taxon>Pseudomonadati</taxon>
        <taxon>Pseudomonadota</taxon>
        <taxon>Gammaproteobacteria</taxon>
        <taxon>Lysobacterales</taxon>
        <taxon>Rhodanobacteraceae</taxon>
        <taxon>Metallibacterium</taxon>
    </lineage>
</organism>
<dbReference type="Pfam" id="PF00816">
    <property type="entry name" value="Histone_HNS"/>
    <property type="match status" value="1"/>
</dbReference>